<dbReference type="EMBL" id="PZZP01000001">
    <property type="protein sequence ID" value="PTM57693.1"/>
    <property type="molecule type" value="Genomic_DNA"/>
</dbReference>
<dbReference type="PANTHER" id="PTHR39179">
    <property type="entry name" value="SPORE COAT PROTEIN I"/>
    <property type="match status" value="1"/>
</dbReference>
<comment type="caution">
    <text evidence="2">The sequence shown here is derived from an EMBL/GenBank/DDBJ whole genome shotgun (WGS) entry which is preliminary data.</text>
</comment>
<dbReference type="Gene3D" id="3.30.200.20">
    <property type="entry name" value="Phosphorylase Kinase, domain 1"/>
    <property type="match status" value="1"/>
</dbReference>
<dbReference type="InterPro" id="IPR011009">
    <property type="entry name" value="Kinase-like_dom_sf"/>
</dbReference>
<proteinExistence type="predicted"/>
<dbReference type="Gene3D" id="3.90.1200.10">
    <property type="match status" value="1"/>
</dbReference>
<dbReference type="Proteomes" id="UP000241639">
    <property type="component" value="Unassembled WGS sequence"/>
</dbReference>
<name>A0A2T4Z729_9BACL</name>
<dbReference type="InterPro" id="IPR002575">
    <property type="entry name" value="Aminoglycoside_PTrfase"/>
</dbReference>
<sequence>MSDTATRIKEWTDEPRLLQVLDYRYGFQLRDAHPVGGVLKLSTEQGVYALKRARDREEKRWQLVEELAKHIQAAGEVQIPIPQKTRQGQRTFAGFKRSYVLLPWIEGEHRPWDQRGWMRVAEHLARFHLASKGFVPSTTLRGLNHAGEWKKIWSRMQQQVEMFKLAADLGEEYAAVDRLWIRQCAFAEGMLETALRYLDKTGGDELVAETRRTGEACHLNIHGKNVLWQGENPCFIDWNCVVLDVRTRDLARYLLHAFARTGGMEAVTASLRAYQEYSPLKEEEYGLIYAQLLFPHRLMRSLHDIYQERKVPAYLAKGHLSASIDQEETKLQLLRQFPTTIKQEFGVTIPEVDWLKNSREEGMVTG</sequence>
<keyword evidence="2" id="KW-0167">Capsid protein</keyword>
<dbReference type="SUPFAM" id="SSF56112">
    <property type="entry name" value="Protein kinase-like (PK-like)"/>
    <property type="match status" value="1"/>
</dbReference>
<evidence type="ECO:0000313" key="3">
    <source>
        <dbReference type="Proteomes" id="UP000241639"/>
    </source>
</evidence>
<gene>
    <name evidence="2" type="ORF">C8J48_0244</name>
</gene>
<dbReference type="PANTHER" id="PTHR39179:SF1">
    <property type="entry name" value="SPORE COAT PROTEIN I"/>
    <property type="match status" value="1"/>
</dbReference>
<evidence type="ECO:0000313" key="2">
    <source>
        <dbReference type="EMBL" id="PTM57693.1"/>
    </source>
</evidence>
<organism evidence="2 3">
    <name type="scientific">Desmospora activa DSM 45169</name>
    <dbReference type="NCBI Taxonomy" id="1121389"/>
    <lineage>
        <taxon>Bacteria</taxon>
        <taxon>Bacillati</taxon>
        <taxon>Bacillota</taxon>
        <taxon>Bacilli</taxon>
        <taxon>Bacillales</taxon>
        <taxon>Thermoactinomycetaceae</taxon>
        <taxon>Desmospora</taxon>
    </lineage>
</organism>
<feature type="domain" description="Aminoglycoside phosphotransferase" evidence="1">
    <location>
        <begin position="41"/>
        <end position="280"/>
    </location>
</feature>
<dbReference type="GO" id="GO:0042601">
    <property type="term" value="C:endospore-forming forespore"/>
    <property type="evidence" value="ECO:0007669"/>
    <property type="project" value="TreeGrafter"/>
</dbReference>
<reference evidence="2 3" key="1">
    <citation type="submission" date="2018-04" db="EMBL/GenBank/DDBJ databases">
        <title>Genomic Encyclopedia of Archaeal and Bacterial Type Strains, Phase II (KMG-II): from individual species to whole genera.</title>
        <authorList>
            <person name="Goeker M."/>
        </authorList>
    </citation>
    <scope>NUCLEOTIDE SEQUENCE [LARGE SCALE GENOMIC DNA]</scope>
    <source>
        <strain evidence="2 3">DSM 45169</strain>
    </source>
</reference>
<dbReference type="RefSeq" id="WP_107724573.1">
    <property type="nucleotide sequence ID" value="NZ_PZZP01000001.1"/>
</dbReference>
<evidence type="ECO:0000259" key="1">
    <source>
        <dbReference type="Pfam" id="PF01636"/>
    </source>
</evidence>
<accession>A0A2T4Z729</accession>
<protein>
    <submittedName>
        <fullName evidence="2">CotS family spore coat protein</fullName>
    </submittedName>
</protein>
<keyword evidence="3" id="KW-1185">Reference proteome</keyword>
<dbReference type="AlphaFoldDB" id="A0A2T4Z729"/>
<dbReference type="OrthoDB" id="2986702at2"/>
<keyword evidence="2" id="KW-0946">Virion</keyword>
<dbReference type="Pfam" id="PF01636">
    <property type="entry name" value="APH"/>
    <property type="match status" value="1"/>
</dbReference>
<dbReference type="InterPro" id="IPR047175">
    <property type="entry name" value="CotS-like"/>
</dbReference>